<reference evidence="1" key="1">
    <citation type="submission" date="2006-10" db="EMBL/GenBank/DDBJ databases">
        <authorList>
            <person name="Amadeo P."/>
            <person name="Zhao Q."/>
            <person name="Wortman J."/>
            <person name="Fraser-Liggett C."/>
            <person name="Carlton J."/>
        </authorList>
    </citation>
    <scope>NUCLEOTIDE SEQUENCE</scope>
    <source>
        <strain evidence="1">G3</strain>
    </source>
</reference>
<evidence type="ECO:0008006" key="3">
    <source>
        <dbReference type="Google" id="ProtNLM"/>
    </source>
</evidence>
<name>A2E285_TRIV3</name>
<sequence length="1463" mass="170359">MFNWISKVFGDKVDPIVQALTKDQELLDKVEILNKSTENFEDNKELQFIALSICQEITGILKNIKIHNKIDDTRQIQPFIDVVPKLTAYFLIDQEIPETQIIIMKCLIILYIISDTFPSENLIPKYITKLCKLYPIFVQESLNFEHTIRLFLTNQSIIQQFCSTSFAKFFIDELLTSDETTYNTLWFTKCLHKYSNNLKLIYFDKQSFLLEFFAAMSDDKITEAQISSFTSYFCFLLRLGSNFDPSTLNLFLELDGLSKIINYLLKRRPVAITWCFTKLSTTNFPQFNQNVYDFMLNEIKNKPDNFLAGTMLLGVFSNLLESYQGSPKDLEKNFTFLELFQPYLTNNISGILIGINYFNALASRNYPGMGRAITFIFSGITAYTIDMGTLTDFFKHVQHLIENKLLRLEDVGNTGFIDYCFFISNTKQFTELLMKPTFLSILSSIIRLYDFGIHWKIFKIVLSKEHDFPQYDFTDICLKLFQGEDVKVLMNPLLKYIGQNPSDALISILMSSFMQNEDSVSIFVKENGMEWISQLMEKKFFNPSSLTIFISSMLHMSFVPEISLWINSQPLDSMIFSLSEEMVFHLVYGPNVIYQLYIQIPSLLPLLNVNNLELNPYSQYISSKYGFSEFIRHKSPIDGNHIIKDLANRYIIPYQFCFLLKNSKKLVEFADKSYDHFSMFQLNKNTADPYFVIPENCKAISFWIKTEHINEKSIKIMSCSALSLSVNSNEATFNFLGQDYSVPFSENEWTFIVIAITVVNNRKVMYLTCGSKTYDIKYSQNIDQISEIVMGSKQSLSTIWYLGSSIRLFSAFHPSILSLKHNGPSLMRISKIPSESLVITPFSKIKQIGKGAVLVPYNGFPSFIKRKRHFIEMIAEILVSKDKDRINDIYETLLNCFEIFQGKVMDFWIHIVRVIKERHEFISIENISSTISIFIQYATQGMIESNVQPLIYDINMWTLYHDELYNQIMQKMNKSNVSSKIFQSNFVKTIISLFSLEKNEEKQEHYLDIFFARLELEPSLDLFNHLYYLIVSYNSNPLVISIISHFKNMMKKINCDLVSEVFNFDSCSSLLAVLDSSMQIEIMEIMTYLASSSPNYYQNNDVFLYYILSLSSQRFTWITALCLIYGEKYQENLTVSNFTSKNVKYPEAIKLIVSLTLMSIFFHQLSPCFPPESIKPEFKSLNEITTEVEKFLIKLLERQPDLFKTDDLYQTLLFFIPTLFSPEIANFFSMAEPYEIESLPLFQNKHYKTLSRIWDISEHYMDSLIVSNENTFYQSSVAPLMSMYANVGSILFENFSYDNKGFLPSYHFNTNYINISEFIGSYILIFQNQPDKFKEIIDCLIVDSEYKMYSLTIDIVSYIMTHIHKYDINMSTLRYLVLFNLSIISKVLYNFSRFPLYIGFMHLIYNISGLTISDPRIYSDIRFCFAIILNFITSSELSELSKEINQIPNFFSKVEPFLSDLNL</sequence>
<accession>A2E285</accession>
<dbReference type="KEGG" id="tva:4771173"/>
<evidence type="ECO:0000313" key="2">
    <source>
        <dbReference type="Proteomes" id="UP000001542"/>
    </source>
</evidence>
<dbReference type="VEuPathDB" id="TrichDB:TVAG_097530"/>
<keyword evidence="2" id="KW-1185">Reference proteome</keyword>
<organism evidence="1 2">
    <name type="scientific">Trichomonas vaginalis (strain ATCC PRA-98 / G3)</name>
    <dbReference type="NCBI Taxonomy" id="412133"/>
    <lineage>
        <taxon>Eukaryota</taxon>
        <taxon>Metamonada</taxon>
        <taxon>Parabasalia</taxon>
        <taxon>Trichomonadida</taxon>
        <taxon>Trichomonadidae</taxon>
        <taxon>Trichomonas</taxon>
    </lineage>
</organism>
<dbReference type="VEuPathDB" id="TrichDB:TVAGG3_0965340"/>
<feature type="non-terminal residue" evidence="1">
    <location>
        <position position="1463"/>
    </location>
</feature>
<reference evidence="1" key="2">
    <citation type="journal article" date="2007" name="Science">
        <title>Draft genome sequence of the sexually transmitted pathogen Trichomonas vaginalis.</title>
        <authorList>
            <person name="Carlton J.M."/>
            <person name="Hirt R.P."/>
            <person name="Silva J.C."/>
            <person name="Delcher A.L."/>
            <person name="Schatz M."/>
            <person name="Zhao Q."/>
            <person name="Wortman J.R."/>
            <person name="Bidwell S.L."/>
            <person name="Alsmark U.C.M."/>
            <person name="Besteiro S."/>
            <person name="Sicheritz-Ponten T."/>
            <person name="Noel C.J."/>
            <person name="Dacks J.B."/>
            <person name="Foster P.G."/>
            <person name="Simillion C."/>
            <person name="Van de Peer Y."/>
            <person name="Miranda-Saavedra D."/>
            <person name="Barton G.J."/>
            <person name="Westrop G.D."/>
            <person name="Mueller S."/>
            <person name="Dessi D."/>
            <person name="Fiori P.L."/>
            <person name="Ren Q."/>
            <person name="Paulsen I."/>
            <person name="Zhang H."/>
            <person name="Bastida-Corcuera F.D."/>
            <person name="Simoes-Barbosa A."/>
            <person name="Brown M.T."/>
            <person name="Hayes R.D."/>
            <person name="Mukherjee M."/>
            <person name="Okumura C.Y."/>
            <person name="Schneider R."/>
            <person name="Smith A.J."/>
            <person name="Vanacova S."/>
            <person name="Villalvazo M."/>
            <person name="Haas B.J."/>
            <person name="Pertea M."/>
            <person name="Feldblyum T.V."/>
            <person name="Utterback T.R."/>
            <person name="Shu C.L."/>
            <person name="Osoegawa K."/>
            <person name="de Jong P.J."/>
            <person name="Hrdy I."/>
            <person name="Horvathova L."/>
            <person name="Zubacova Z."/>
            <person name="Dolezal P."/>
            <person name="Malik S.B."/>
            <person name="Logsdon J.M. Jr."/>
            <person name="Henze K."/>
            <person name="Gupta A."/>
            <person name="Wang C.C."/>
            <person name="Dunne R.L."/>
            <person name="Upcroft J.A."/>
            <person name="Upcroft P."/>
            <person name="White O."/>
            <person name="Salzberg S.L."/>
            <person name="Tang P."/>
            <person name="Chiu C.-H."/>
            <person name="Lee Y.-S."/>
            <person name="Embley T.M."/>
            <person name="Coombs G.H."/>
            <person name="Mottram J.C."/>
            <person name="Tachezy J."/>
            <person name="Fraser-Liggett C.M."/>
            <person name="Johnson P.J."/>
        </authorList>
    </citation>
    <scope>NUCLEOTIDE SEQUENCE [LARGE SCALE GENOMIC DNA]</scope>
    <source>
        <strain evidence="1">G3</strain>
    </source>
</reference>
<protein>
    <recommendedName>
        <fullName evidence="3">Beige/BEACH domain containing protein</fullName>
    </recommendedName>
</protein>
<evidence type="ECO:0000313" key="1">
    <source>
        <dbReference type="EMBL" id="EAY13185.1"/>
    </source>
</evidence>
<dbReference type="InParanoid" id="A2E285"/>
<proteinExistence type="predicted"/>
<dbReference type="EMBL" id="DS113289">
    <property type="protein sequence ID" value="EAY13185.1"/>
    <property type="molecule type" value="Genomic_DNA"/>
</dbReference>
<dbReference type="Proteomes" id="UP000001542">
    <property type="component" value="Unassembled WGS sequence"/>
</dbReference>
<gene>
    <name evidence="1" type="ORF">TVAG_097530</name>
</gene>